<organism evidence="1 2">
    <name type="scientific">Bacillus mycoides</name>
    <dbReference type="NCBI Taxonomy" id="1405"/>
    <lineage>
        <taxon>Bacteria</taxon>
        <taxon>Bacillati</taxon>
        <taxon>Bacillota</taxon>
        <taxon>Bacilli</taxon>
        <taxon>Bacillales</taxon>
        <taxon>Bacillaceae</taxon>
        <taxon>Bacillus</taxon>
        <taxon>Bacillus cereus group</taxon>
    </lineage>
</organism>
<comment type="caution">
    <text evidence="1">The sequence shown here is derived from an EMBL/GenBank/DDBJ whole genome shotgun (WGS) entry which is preliminary data.</text>
</comment>
<accession>A0AAP7W449</accession>
<sequence length="148" mass="16798">MMKIGKLALIGTLTFGSFTAIEMIMPNKQAAAAYSDPFNDDWGFKTIMDLESSEGSTYQSDWKIGNLITGDTFYLTQHFGREHFGAKMKIFKIHTNGSLERFQTIEPEFIPGTEIWQTPITNTYTSGTYVAAIKYRGEFTYSNQFKVN</sequence>
<reference evidence="1 2" key="1">
    <citation type="submission" date="2016-12" db="EMBL/GenBank/DDBJ databases">
        <title>Genome Sequences of Twelve Sporeforming Bacillus Species Isolated from Foods.</title>
        <authorList>
            <person name="De Jong A."/>
            <person name="Holsappel S."/>
            <person name="Kuipers O.P."/>
        </authorList>
    </citation>
    <scope>NUCLEOTIDE SEQUENCE [LARGE SCALE GENOMIC DNA]</scope>
    <source>
        <strain evidence="1 2">S3E15</strain>
    </source>
</reference>
<evidence type="ECO:0000313" key="2">
    <source>
        <dbReference type="Proteomes" id="UP000194131"/>
    </source>
</evidence>
<dbReference type="Pfam" id="PF16723">
    <property type="entry name" value="DUF5065"/>
    <property type="match status" value="1"/>
</dbReference>
<protein>
    <recommendedName>
        <fullName evidence="3">DUF5065 domain-containing protein</fullName>
    </recommendedName>
</protein>
<dbReference type="AlphaFoldDB" id="A0AAP7W449"/>
<proteinExistence type="predicted"/>
<dbReference type="InterPro" id="IPR031998">
    <property type="entry name" value="DUF5065"/>
</dbReference>
<dbReference type="EMBL" id="MRWU01000040">
    <property type="protein sequence ID" value="OSX89280.1"/>
    <property type="molecule type" value="Genomic_DNA"/>
</dbReference>
<evidence type="ECO:0000313" key="1">
    <source>
        <dbReference type="EMBL" id="OSX89280.1"/>
    </source>
</evidence>
<gene>
    <name evidence="1" type="ORF">S3E15_04430</name>
</gene>
<dbReference type="Gene3D" id="2.60.40.3720">
    <property type="match status" value="1"/>
</dbReference>
<dbReference type="Proteomes" id="UP000194131">
    <property type="component" value="Unassembled WGS sequence"/>
</dbReference>
<evidence type="ECO:0008006" key="3">
    <source>
        <dbReference type="Google" id="ProtNLM"/>
    </source>
</evidence>
<name>A0AAP7W449_BACMY</name>